<dbReference type="AlphaFoldDB" id="A0A9W6EY02"/>
<dbReference type="SMART" id="SM00220">
    <property type="entry name" value="S_TKc"/>
    <property type="match status" value="1"/>
</dbReference>
<feature type="region of interest" description="Disordered" evidence="8">
    <location>
        <begin position="434"/>
        <end position="477"/>
    </location>
</feature>
<comment type="caution">
    <text evidence="11">The sequence shown here is derived from an EMBL/GenBank/DDBJ whole genome shotgun (WGS) entry which is preliminary data.</text>
</comment>
<dbReference type="InterPro" id="IPR011009">
    <property type="entry name" value="Kinase-like_dom_sf"/>
</dbReference>
<keyword evidence="5" id="KW-0106">Calcium</keyword>
<keyword evidence="2" id="KW-0808">Transferase</keyword>
<evidence type="ECO:0000256" key="3">
    <source>
        <dbReference type="ARBA" id="ARBA00022741"/>
    </source>
</evidence>
<name>A0A9W6EY02_9CHLO</name>
<evidence type="ECO:0000259" key="9">
    <source>
        <dbReference type="PROSITE" id="PS50011"/>
    </source>
</evidence>
<keyword evidence="4" id="KW-0418">Kinase</keyword>
<feature type="compositionally biased region" description="Acidic residues" evidence="8">
    <location>
        <begin position="450"/>
        <end position="467"/>
    </location>
</feature>
<proteinExistence type="predicted"/>
<feature type="compositionally biased region" description="Low complexity" evidence="8">
    <location>
        <begin position="434"/>
        <end position="449"/>
    </location>
</feature>
<evidence type="ECO:0000256" key="5">
    <source>
        <dbReference type="ARBA" id="ARBA00022837"/>
    </source>
</evidence>
<keyword evidence="12" id="KW-1185">Reference proteome</keyword>
<dbReference type="Proteomes" id="UP001165080">
    <property type="component" value="Unassembled WGS sequence"/>
</dbReference>
<dbReference type="GO" id="GO:0005509">
    <property type="term" value="F:calcium ion binding"/>
    <property type="evidence" value="ECO:0007669"/>
    <property type="project" value="InterPro"/>
</dbReference>
<gene>
    <name evidence="11" type="primary">PLEST006600</name>
    <name evidence="11" type="ORF">PLESTB_000223900</name>
</gene>
<keyword evidence="1" id="KW-0723">Serine/threonine-protein kinase</keyword>
<dbReference type="InterPro" id="IPR017441">
    <property type="entry name" value="Protein_kinase_ATP_BS"/>
</dbReference>
<dbReference type="PANTHER" id="PTHR24349">
    <property type="entry name" value="SERINE/THREONINE-PROTEIN KINASE"/>
    <property type="match status" value="1"/>
</dbReference>
<evidence type="ECO:0000256" key="6">
    <source>
        <dbReference type="ARBA" id="ARBA00022840"/>
    </source>
</evidence>
<dbReference type="PROSITE" id="PS50222">
    <property type="entry name" value="EF_HAND_2"/>
    <property type="match status" value="1"/>
</dbReference>
<dbReference type="PROSITE" id="PS00108">
    <property type="entry name" value="PROTEIN_KINASE_ST"/>
    <property type="match status" value="1"/>
</dbReference>
<dbReference type="PROSITE" id="PS50011">
    <property type="entry name" value="PROTEIN_KINASE_DOM"/>
    <property type="match status" value="1"/>
</dbReference>
<organism evidence="11 12">
    <name type="scientific">Pleodorina starrii</name>
    <dbReference type="NCBI Taxonomy" id="330485"/>
    <lineage>
        <taxon>Eukaryota</taxon>
        <taxon>Viridiplantae</taxon>
        <taxon>Chlorophyta</taxon>
        <taxon>core chlorophytes</taxon>
        <taxon>Chlorophyceae</taxon>
        <taxon>CS clade</taxon>
        <taxon>Chlamydomonadales</taxon>
        <taxon>Volvocaceae</taxon>
        <taxon>Pleodorina</taxon>
    </lineage>
</organism>
<feature type="domain" description="Protein kinase" evidence="9">
    <location>
        <begin position="112"/>
        <end position="383"/>
    </location>
</feature>
<dbReference type="InterPro" id="IPR002048">
    <property type="entry name" value="EF_hand_dom"/>
</dbReference>
<dbReference type="Gene3D" id="3.30.200.20">
    <property type="entry name" value="Phosphorylase Kinase, domain 1"/>
    <property type="match status" value="1"/>
</dbReference>
<protein>
    <submittedName>
        <fullName evidence="11">Uncharacterized protein</fullName>
    </submittedName>
</protein>
<dbReference type="InterPro" id="IPR011992">
    <property type="entry name" value="EF-hand-dom_pair"/>
</dbReference>
<dbReference type="GO" id="GO:0004674">
    <property type="term" value="F:protein serine/threonine kinase activity"/>
    <property type="evidence" value="ECO:0007669"/>
    <property type="project" value="UniProtKB-KW"/>
</dbReference>
<dbReference type="EMBL" id="BRXU01000002">
    <property type="protein sequence ID" value="GLC49483.1"/>
    <property type="molecule type" value="Genomic_DNA"/>
</dbReference>
<accession>A0A9W6EY02</accession>
<feature type="domain" description="EF-hand" evidence="10">
    <location>
        <begin position="580"/>
        <end position="615"/>
    </location>
</feature>
<dbReference type="InterPro" id="IPR000719">
    <property type="entry name" value="Prot_kinase_dom"/>
</dbReference>
<evidence type="ECO:0000256" key="8">
    <source>
        <dbReference type="SAM" id="MobiDB-lite"/>
    </source>
</evidence>
<evidence type="ECO:0000256" key="2">
    <source>
        <dbReference type="ARBA" id="ARBA00022679"/>
    </source>
</evidence>
<feature type="region of interest" description="Disordered" evidence="8">
    <location>
        <begin position="958"/>
        <end position="977"/>
    </location>
</feature>
<dbReference type="InterPro" id="IPR018247">
    <property type="entry name" value="EF_Hand_1_Ca_BS"/>
</dbReference>
<feature type="binding site" evidence="7">
    <location>
        <position position="145"/>
    </location>
    <ligand>
        <name>ATP</name>
        <dbReference type="ChEBI" id="CHEBI:30616"/>
    </ligand>
</feature>
<feature type="region of interest" description="Disordered" evidence="8">
    <location>
        <begin position="912"/>
        <end position="935"/>
    </location>
</feature>
<evidence type="ECO:0000256" key="4">
    <source>
        <dbReference type="ARBA" id="ARBA00022777"/>
    </source>
</evidence>
<dbReference type="SUPFAM" id="SSF56112">
    <property type="entry name" value="Protein kinase-like (PK-like)"/>
    <property type="match status" value="1"/>
</dbReference>
<keyword evidence="6 7" id="KW-0067">ATP-binding</keyword>
<feature type="compositionally biased region" description="Gly residues" evidence="8">
    <location>
        <begin position="959"/>
        <end position="968"/>
    </location>
</feature>
<dbReference type="PROSITE" id="PS00107">
    <property type="entry name" value="PROTEIN_KINASE_ATP"/>
    <property type="match status" value="1"/>
</dbReference>
<dbReference type="Pfam" id="PF00069">
    <property type="entry name" value="Pkinase"/>
    <property type="match status" value="1"/>
</dbReference>
<evidence type="ECO:0000259" key="10">
    <source>
        <dbReference type="PROSITE" id="PS50222"/>
    </source>
</evidence>
<dbReference type="Gene3D" id="1.10.238.10">
    <property type="entry name" value="EF-hand"/>
    <property type="match status" value="1"/>
</dbReference>
<dbReference type="SUPFAM" id="SSF47473">
    <property type="entry name" value="EF-hand"/>
    <property type="match status" value="1"/>
</dbReference>
<reference evidence="11 12" key="1">
    <citation type="journal article" date="2023" name="Commun. Biol.">
        <title>Reorganization of the ancestral sex-determining regions during the evolution of trioecy in Pleodorina starrii.</title>
        <authorList>
            <person name="Takahashi K."/>
            <person name="Suzuki S."/>
            <person name="Kawai-Toyooka H."/>
            <person name="Yamamoto K."/>
            <person name="Hamaji T."/>
            <person name="Ootsuki R."/>
            <person name="Yamaguchi H."/>
            <person name="Kawachi M."/>
            <person name="Higashiyama T."/>
            <person name="Nozaki H."/>
        </authorList>
    </citation>
    <scope>NUCLEOTIDE SEQUENCE [LARGE SCALE GENOMIC DNA]</scope>
    <source>
        <strain evidence="11 12">NIES-4479</strain>
    </source>
</reference>
<dbReference type="InterPro" id="IPR008271">
    <property type="entry name" value="Ser/Thr_kinase_AS"/>
</dbReference>
<keyword evidence="3 7" id="KW-0547">Nucleotide-binding</keyword>
<dbReference type="GO" id="GO:0005524">
    <property type="term" value="F:ATP binding"/>
    <property type="evidence" value="ECO:0007669"/>
    <property type="project" value="UniProtKB-UniRule"/>
</dbReference>
<evidence type="ECO:0000256" key="1">
    <source>
        <dbReference type="ARBA" id="ARBA00022527"/>
    </source>
</evidence>
<dbReference type="PROSITE" id="PS00018">
    <property type="entry name" value="EF_HAND_1"/>
    <property type="match status" value="1"/>
</dbReference>
<dbReference type="OrthoDB" id="40902at2759"/>
<sequence>MAQSSLLILQQSQHAAAPHSKKRGGGLLSRLFNCPTNDSKTAASSSATSRPCAAGASWSSNYATAVSQQATASSTASTSGTLASTSNGQAAGAAECTQAPFLNYKTNLEEKYAFVRELGSGGNGIVRVVVNRETGEEYACKSIRKVLKDASDQKKRGHLDSIRREVAVLTRLRGNLNVVKLEDVYEDEHAVHIIMELCGGGELVHRIGDRHYSERTVASFMRAVLRTLAQCHANNILHRDIKPGNFMLLSTDDRAPVKAIDFGLAAPFDPQQLPRTDLGLEGTPWYMAPETLRGEWSPGSDMWAAGVMAYQLLSGRFPFDDKKNSFAPAITAIWRSVLNDPLDFRHPAWSGVSAEAQDFVRLLLNRDAAARTSAREALRHPWLRGDSAERSVGKKLRRSVVARIQRFASGGLLKRSVLQSIAAELLAHPHMILQQQQEQQQQPSSGGDIDTADAADAADEAGDDDTAGADAAGRDSGLKPAAAAAGMAAGAAAGAVAAVAPEASCLAGLLSQLRLDGADSELDEQQLGEALSRLGFRVAPSEVSRLMEGLDPGRCGSVGRVALAAGLMDWRTLQRNHTELWLQLAEKAFRQLDSDCSGVLEVDELLEALRARLPPEEVRAALEEALRGAAEAEMQPAGAANGDGGGGIAAGLGSGFGAGVGGGGVGLAAGQGIDFEAFVKLLKVGSHDSLDMYDDRMSVRSGGSRGVSLDRYNALLAASSLRRTNAVLATSCSTNATDWSRHGPGGSRHGCGGSRHGGGGALMADASVHSCVSDQSDVSAVQDNDRSQHGVLPPQPLNNRQSAAIAFRFDIDRTDKYGTAGGKAATAAAAGAAATGGSTAAFTASTETVWRFDVGGPKTSALPPPAAATPAWRFDVGGGGVSGGAKRSWDQAAPTEERGRAAAVTAAAAAAVGGGGGGDRSGSGGGHAGRHGGGYFDRRMHGSNLYRNAALKALQSAASGGGGVGAHRGGCLDPVAE</sequence>
<dbReference type="InterPro" id="IPR050205">
    <property type="entry name" value="CDPK_Ser/Thr_kinases"/>
</dbReference>
<evidence type="ECO:0000256" key="7">
    <source>
        <dbReference type="PROSITE-ProRule" id="PRU10141"/>
    </source>
</evidence>
<evidence type="ECO:0000313" key="11">
    <source>
        <dbReference type="EMBL" id="GLC49483.1"/>
    </source>
</evidence>
<dbReference type="Gene3D" id="1.10.510.10">
    <property type="entry name" value="Transferase(Phosphotransferase) domain 1"/>
    <property type="match status" value="1"/>
</dbReference>
<evidence type="ECO:0000313" key="12">
    <source>
        <dbReference type="Proteomes" id="UP001165080"/>
    </source>
</evidence>
<feature type="region of interest" description="Disordered" evidence="8">
    <location>
        <begin position="774"/>
        <end position="799"/>
    </location>
</feature>